<dbReference type="RefSeq" id="WP_072719872.1">
    <property type="nucleotide sequence ID" value="NZ_LN889802.1"/>
</dbReference>
<feature type="domain" description="GUN4-like" evidence="1">
    <location>
        <begin position="9"/>
        <end position="145"/>
    </location>
</feature>
<evidence type="ECO:0000313" key="3">
    <source>
        <dbReference type="Proteomes" id="UP000184315"/>
    </source>
</evidence>
<dbReference type="Pfam" id="PF05419">
    <property type="entry name" value="GUN4"/>
    <property type="match status" value="1"/>
</dbReference>
<sequence>MSEVELLSDINANYTKLQQFLNDQQWQDANRETFTLIYKIANQKRGFLEQKSIYLLPCRDLCTIDQLWINASQEHFGFSIQAQILEKIMNDKNIDSQWYNEHLGVKIGWRIPKGGFVRYKDLIFDLSAPMGHLPCLMPEGEQWKNNNLYSEIGKIFCFLEKFEHCDYLGLCEQNRYQKVWMKNRFSTSV</sequence>
<organism evidence="2 3">
    <name type="scientific">Planktothrix tepida PCC 9214</name>
    <dbReference type="NCBI Taxonomy" id="671072"/>
    <lineage>
        <taxon>Bacteria</taxon>
        <taxon>Bacillati</taxon>
        <taxon>Cyanobacteriota</taxon>
        <taxon>Cyanophyceae</taxon>
        <taxon>Oscillatoriophycideae</taxon>
        <taxon>Oscillatoriales</taxon>
        <taxon>Microcoleaceae</taxon>
        <taxon>Planktothrix</taxon>
    </lineage>
</organism>
<name>A0A1J1LML8_9CYAN</name>
<dbReference type="Gene3D" id="1.25.40.620">
    <property type="match status" value="1"/>
</dbReference>
<gene>
    <name evidence="2" type="ORF">PL9214500497</name>
</gene>
<evidence type="ECO:0000259" key="1">
    <source>
        <dbReference type="Pfam" id="PF05419"/>
    </source>
</evidence>
<dbReference type="Gene3D" id="1.10.10.1770">
    <property type="entry name" value="Gun4-like"/>
    <property type="match status" value="1"/>
</dbReference>
<dbReference type="AlphaFoldDB" id="A0A1J1LML8"/>
<proteinExistence type="predicted"/>
<accession>A0A1J1LML8</accession>
<dbReference type="Proteomes" id="UP000184315">
    <property type="component" value="Unassembled WGS sequence"/>
</dbReference>
<dbReference type="PANTHER" id="PTHR34800">
    <property type="entry name" value="TETRAPYRROLE-BINDING PROTEIN, CHLOROPLASTIC"/>
    <property type="match status" value="1"/>
</dbReference>
<reference evidence="3" key="1">
    <citation type="submission" date="2015-10" db="EMBL/GenBank/DDBJ databases">
        <authorList>
            <person name="Regsiter A."/>
            <person name="william w."/>
        </authorList>
    </citation>
    <scope>NUCLEOTIDE SEQUENCE [LARGE SCALE GENOMIC DNA]</scope>
</reference>
<keyword evidence="3" id="KW-1185">Reference proteome</keyword>
<dbReference type="InterPro" id="IPR008629">
    <property type="entry name" value="GUN4-like"/>
</dbReference>
<dbReference type="PANTHER" id="PTHR34800:SF1">
    <property type="entry name" value="TETRAPYRROLE-BINDING PROTEIN, CHLOROPLASTIC"/>
    <property type="match status" value="1"/>
</dbReference>
<dbReference type="OrthoDB" id="7915178at2"/>
<dbReference type="InterPro" id="IPR037215">
    <property type="entry name" value="GUN4-like_sf"/>
</dbReference>
<protein>
    <recommendedName>
        <fullName evidence="1">GUN4-like domain-containing protein</fullName>
    </recommendedName>
</protein>
<dbReference type="CDD" id="cd16383">
    <property type="entry name" value="GUN4"/>
    <property type="match status" value="1"/>
</dbReference>
<dbReference type="SUPFAM" id="SSF140869">
    <property type="entry name" value="GUN4-like"/>
    <property type="match status" value="1"/>
</dbReference>
<dbReference type="STRING" id="671072.PL9214500497"/>
<dbReference type="EMBL" id="CZDF01000156">
    <property type="protein sequence ID" value="CUR33250.1"/>
    <property type="molecule type" value="Genomic_DNA"/>
</dbReference>
<evidence type="ECO:0000313" key="2">
    <source>
        <dbReference type="EMBL" id="CUR33250.1"/>
    </source>
</evidence>
<dbReference type="GO" id="GO:0046906">
    <property type="term" value="F:tetrapyrrole binding"/>
    <property type="evidence" value="ECO:0007669"/>
    <property type="project" value="TreeGrafter"/>
</dbReference>